<evidence type="ECO:0000313" key="1">
    <source>
        <dbReference type="EMBL" id="NSL88660.1"/>
    </source>
</evidence>
<dbReference type="AlphaFoldDB" id="A0A3S1DQR4"/>
<comment type="caution">
    <text evidence="1">The sequence shown here is derived from an EMBL/GenBank/DDBJ whole genome shotgun (WGS) entry which is preliminary data.</text>
</comment>
<dbReference type="Gene3D" id="1.10.287.860">
    <property type="entry name" value="Nucleotidyltransferase"/>
    <property type="match status" value="1"/>
</dbReference>
<dbReference type="Proteomes" id="UP000281028">
    <property type="component" value="Unassembled WGS sequence"/>
</dbReference>
<name>A0A3S1DQR4_9BACT</name>
<reference evidence="1" key="1">
    <citation type="submission" date="2020-05" db="EMBL/GenBank/DDBJ databases">
        <title>Chitinophaga laudate sp. nov., isolated from a tropical peat swamp.</title>
        <authorList>
            <person name="Goh C.B.S."/>
            <person name="Lee M.S."/>
            <person name="Parimannan S."/>
            <person name="Pasbakhsh P."/>
            <person name="Yule C.M."/>
            <person name="Rajandas H."/>
            <person name="Loke S."/>
            <person name="Croft L."/>
            <person name="Tan J.B.L."/>
        </authorList>
    </citation>
    <scope>NUCLEOTIDE SEQUENCE</scope>
    <source>
        <strain evidence="1">Mgbs1</strain>
    </source>
</reference>
<dbReference type="EMBL" id="RIAR02000001">
    <property type="protein sequence ID" value="NSL88660.1"/>
    <property type="molecule type" value="Genomic_DNA"/>
</dbReference>
<evidence type="ECO:0000313" key="2">
    <source>
        <dbReference type="Proteomes" id="UP000281028"/>
    </source>
</evidence>
<dbReference type="GO" id="GO:0015969">
    <property type="term" value="P:guanosine tetraphosphate metabolic process"/>
    <property type="evidence" value="ECO:0007669"/>
    <property type="project" value="InterPro"/>
</dbReference>
<dbReference type="Pfam" id="PF04607">
    <property type="entry name" value="RelA_SpoT"/>
    <property type="match status" value="1"/>
</dbReference>
<dbReference type="PANTHER" id="PTHR41773">
    <property type="entry name" value="GTP PYROPHOSPHATASE-RELATED"/>
    <property type="match status" value="1"/>
</dbReference>
<sequence length="338" mass="39781">MDIQNLESQYKSAELVYKQFLQEILNQFTSLLKDENIELGFNLESRVKTFDSIQGKMVRNGLEIERIEDINDLIGIRIICLLKADVIRVRKLIRDNFNIIREEDTEERLSESEFGYSSIHYEVKIKSEWLHLPTFKRYEDLKFEIQLRTASQHIWAAVSHKFQYKREADVPKPLKRSINRISALLETCDNEFERIINERQIYVDSIEVSDYADDAELDVEMLQEILKEYLPTKNKGGNEKYSDLLSDLHFFNVKTKSNFIELISNNIEQAIESDTENVKEYLADELMQASFPSYYLERAESGVFFNHVGLIREMLRTAFGDKEVSEYLRKRHGQSTLT</sequence>
<dbReference type="SUPFAM" id="SSF81301">
    <property type="entry name" value="Nucleotidyltransferase"/>
    <property type="match status" value="1"/>
</dbReference>
<dbReference type="SMART" id="SM00954">
    <property type="entry name" value="RelA_SpoT"/>
    <property type="match status" value="1"/>
</dbReference>
<protein>
    <submittedName>
        <fullName evidence="1">Uncharacterized protein</fullName>
    </submittedName>
</protein>
<dbReference type="InterPro" id="IPR007685">
    <property type="entry name" value="RelA_SpoT"/>
</dbReference>
<dbReference type="Gene3D" id="3.30.460.10">
    <property type="entry name" value="Beta Polymerase, domain 2"/>
    <property type="match status" value="1"/>
</dbReference>
<proteinExistence type="predicted"/>
<accession>A0A3S1DQR4</accession>
<gene>
    <name evidence="1" type="ORF">ECE50_017600</name>
</gene>
<dbReference type="InterPro" id="IPR043519">
    <property type="entry name" value="NT_sf"/>
</dbReference>
<dbReference type="PANTHER" id="PTHR41773:SF1">
    <property type="entry name" value="RELA_SPOT DOMAIN-CONTAINING PROTEIN"/>
    <property type="match status" value="1"/>
</dbReference>
<dbReference type="OrthoDB" id="656667at2"/>
<organism evidence="1 2">
    <name type="scientific">Chitinophaga solisilvae</name>
    <dbReference type="NCBI Taxonomy" id="1233460"/>
    <lineage>
        <taxon>Bacteria</taxon>
        <taxon>Pseudomonadati</taxon>
        <taxon>Bacteroidota</taxon>
        <taxon>Chitinophagia</taxon>
        <taxon>Chitinophagales</taxon>
        <taxon>Chitinophagaceae</taxon>
        <taxon>Chitinophaga</taxon>
    </lineage>
</organism>
<keyword evidence="2" id="KW-1185">Reference proteome</keyword>
<dbReference type="CDD" id="cd05399">
    <property type="entry name" value="NT_Rel-Spo_like"/>
    <property type="match status" value="1"/>
</dbReference>